<gene>
    <name evidence="1" type="ORF">M378DRAFT_396896</name>
</gene>
<organism evidence="1 2">
    <name type="scientific">Amanita muscaria (strain Koide BX008)</name>
    <dbReference type="NCBI Taxonomy" id="946122"/>
    <lineage>
        <taxon>Eukaryota</taxon>
        <taxon>Fungi</taxon>
        <taxon>Dikarya</taxon>
        <taxon>Basidiomycota</taxon>
        <taxon>Agaricomycotina</taxon>
        <taxon>Agaricomycetes</taxon>
        <taxon>Agaricomycetidae</taxon>
        <taxon>Agaricales</taxon>
        <taxon>Pluteineae</taxon>
        <taxon>Amanitaceae</taxon>
        <taxon>Amanita</taxon>
    </lineage>
</organism>
<dbReference type="Proteomes" id="UP000054549">
    <property type="component" value="Unassembled WGS sequence"/>
</dbReference>
<reference evidence="1 2" key="1">
    <citation type="submission" date="2014-04" db="EMBL/GenBank/DDBJ databases">
        <title>Evolutionary Origins and Diversification of the Mycorrhizal Mutualists.</title>
        <authorList>
            <consortium name="DOE Joint Genome Institute"/>
            <consortium name="Mycorrhizal Genomics Consortium"/>
            <person name="Kohler A."/>
            <person name="Kuo A."/>
            <person name="Nagy L.G."/>
            <person name="Floudas D."/>
            <person name="Copeland A."/>
            <person name="Barry K.W."/>
            <person name="Cichocki N."/>
            <person name="Veneault-Fourrey C."/>
            <person name="LaButti K."/>
            <person name="Lindquist E.A."/>
            <person name="Lipzen A."/>
            <person name="Lundell T."/>
            <person name="Morin E."/>
            <person name="Murat C."/>
            <person name="Riley R."/>
            <person name="Ohm R."/>
            <person name="Sun H."/>
            <person name="Tunlid A."/>
            <person name="Henrissat B."/>
            <person name="Grigoriev I.V."/>
            <person name="Hibbett D.S."/>
            <person name="Martin F."/>
        </authorList>
    </citation>
    <scope>NUCLEOTIDE SEQUENCE [LARGE SCALE GENOMIC DNA]</scope>
    <source>
        <strain evidence="1 2">Koide BX008</strain>
    </source>
</reference>
<dbReference type="InParanoid" id="A0A0C2WM78"/>
<dbReference type="AlphaFoldDB" id="A0A0C2WM78"/>
<dbReference type="HOGENOM" id="CLU_2793435_0_0_1"/>
<proteinExistence type="predicted"/>
<protein>
    <submittedName>
        <fullName evidence="1">Uncharacterized protein</fullName>
    </submittedName>
</protein>
<evidence type="ECO:0000313" key="2">
    <source>
        <dbReference type="Proteomes" id="UP000054549"/>
    </source>
</evidence>
<name>A0A0C2WM78_AMAMK</name>
<sequence length="68" mass="8433">MHNKFYYLYYHRHCNSILHGHNRPHSSCASTIYIFLAYLYLRTHHSQQLRWFEENLFRSLLIQHLKLA</sequence>
<dbReference type="EMBL" id="KN818375">
    <property type="protein sequence ID" value="KIL57308.1"/>
    <property type="molecule type" value="Genomic_DNA"/>
</dbReference>
<accession>A0A0C2WM78</accession>
<keyword evidence="2" id="KW-1185">Reference proteome</keyword>
<evidence type="ECO:0000313" key="1">
    <source>
        <dbReference type="EMBL" id="KIL57308.1"/>
    </source>
</evidence>